<dbReference type="Proteomes" id="UP000649617">
    <property type="component" value="Unassembled WGS sequence"/>
</dbReference>
<organism evidence="1 2">
    <name type="scientific">Symbiodinium pilosum</name>
    <name type="common">Dinoflagellate</name>
    <dbReference type="NCBI Taxonomy" id="2952"/>
    <lineage>
        <taxon>Eukaryota</taxon>
        <taxon>Sar</taxon>
        <taxon>Alveolata</taxon>
        <taxon>Dinophyceae</taxon>
        <taxon>Suessiales</taxon>
        <taxon>Symbiodiniaceae</taxon>
        <taxon>Symbiodinium</taxon>
    </lineage>
</organism>
<name>A0A812RN56_SYMPI</name>
<sequence>WIYLISKWDEVCPDLPICHTIMSCASVEKQKQVLCDWLHSKAPGTLLKRVNALLLFHRSMGWQVDIPYKEDVMYNYMSDSRDVRVLQKASASKDAKPLRSKCQSFESYIAYWVTSIVNFGTACLQGACLACAYMRARWGDFQQTVRFVVDRDGGGNPVYLEFQSDVFKTMNAKFWNDEPAIWVAPALGVSDRPWLDLWLEVRRELGIVSIEPPLPTPSVDGTPGEAGVSTAEIGAWLRLALPRETEPLSAHSLKRTLLSYANKRGLGNTDKLILGHHCHQGKMADVYGDDYAARPLRLLEALLSDIRDGSFDPDASRAGRFTGPAETGYEPPFEAAVAAEDDGAGVESVDGEGSALCSFERVSDNVDDAPLDGLLSNLMQRSLVIRVMLCGRTVQEVHHAATEASFLQRCSEVGAADIHASLKGEGVETFAQLAYACGTPKEPPSQTAFDAFAAKHGTPRKLPVAEKAARASAQRQRLSGLVIERDMVPSYALVDLCSHMSDTNTVTWISPGKCTSRESEIQVSSKETAKVFKLEDHQLKLGSETVELTADFSSAIMLQWCLQRRGLALDQVGLVTWEQHEHWVQHLLHSLTRDCPPGWSRPGISQLVQADREAFMVMSAELQTLKTTSAGVRPMGEKLESLRYDPRITCLLMPVPFKHPGGTVAPPPAAADDTPVLSRAAKRRQRQAKAKAAAKVKIVHPGGGGGTARRTVPAELKDLHQKMADGSLICWDFNLECGCQEKTDGQPPKCVRGVHACAYCRRTGHSYQVCRARSWKGGGKGANNKA</sequence>
<dbReference type="OrthoDB" id="443876at2759"/>
<evidence type="ECO:0000313" key="1">
    <source>
        <dbReference type="EMBL" id="CAE7445330.1"/>
    </source>
</evidence>
<gene>
    <name evidence="1" type="ORF">SPIL2461_LOCUS10848</name>
</gene>
<protein>
    <submittedName>
        <fullName evidence="1">Uncharacterized protein</fullName>
    </submittedName>
</protein>
<proteinExistence type="predicted"/>
<reference evidence="1" key="1">
    <citation type="submission" date="2021-02" db="EMBL/GenBank/DDBJ databases">
        <authorList>
            <person name="Dougan E. K."/>
            <person name="Rhodes N."/>
            <person name="Thang M."/>
            <person name="Chan C."/>
        </authorList>
    </citation>
    <scope>NUCLEOTIDE SEQUENCE</scope>
</reference>
<feature type="non-terminal residue" evidence="1">
    <location>
        <position position="786"/>
    </location>
</feature>
<evidence type="ECO:0000313" key="2">
    <source>
        <dbReference type="Proteomes" id="UP000649617"/>
    </source>
</evidence>
<keyword evidence="2" id="KW-1185">Reference proteome</keyword>
<comment type="caution">
    <text evidence="1">The sequence shown here is derived from an EMBL/GenBank/DDBJ whole genome shotgun (WGS) entry which is preliminary data.</text>
</comment>
<dbReference type="AlphaFoldDB" id="A0A812RN56"/>
<dbReference type="EMBL" id="CAJNIZ010020773">
    <property type="protein sequence ID" value="CAE7445330.1"/>
    <property type="molecule type" value="Genomic_DNA"/>
</dbReference>
<accession>A0A812RN56</accession>